<dbReference type="EMBL" id="CM004403">
    <property type="protein sequence ID" value="OAY24958.1"/>
    <property type="molecule type" value="Genomic_DNA"/>
</dbReference>
<feature type="transmembrane region" description="Helical" evidence="12">
    <location>
        <begin position="348"/>
        <end position="370"/>
    </location>
</feature>
<keyword evidence="2" id="KW-0134">Cell wall</keyword>
<evidence type="ECO:0000256" key="1">
    <source>
        <dbReference type="ARBA" id="ARBA00004191"/>
    </source>
</evidence>
<dbReference type="InterPro" id="IPR000719">
    <property type="entry name" value="Prot_kinase_dom"/>
</dbReference>
<dbReference type="InterPro" id="IPR011009">
    <property type="entry name" value="Kinase-like_dom_sf"/>
</dbReference>
<organism evidence="14 15">
    <name type="scientific">Manihot esculenta</name>
    <name type="common">Cassava</name>
    <name type="synonym">Jatropha manihot</name>
    <dbReference type="NCBI Taxonomy" id="3983"/>
    <lineage>
        <taxon>Eukaryota</taxon>
        <taxon>Viridiplantae</taxon>
        <taxon>Streptophyta</taxon>
        <taxon>Embryophyta</taxon>
        <taxon>Tracheophyta</taxon>
        <taxon>Spermatophyta</taxon>
        <taxon>Magnoliopsida</taxon>
        <taxon>eudicotyledons</taxon>
        <taxon>Gunneridae</taxon>
        <taxon>Pentapetalae</taxon>
        <taxon>rosids</taxon>
        <taxon>fabids</taxon>
        <taxon>Malpighiales</taxon>
        <taxon>Euphorbiaceae</taxon>
        <taxon>Crotonoideae</taxon>
        <taxon>Manihoteae</taxon>
        <taxon>Manihot</taxon>
    </lineage>
</organism>
<feature type="compositionally biased region" description="Polar residues" evidence="11">
    <location>
        <begin position="325"/>
        <end position="339"/>
    </location>
</feature>
<keyword evidence="2" id="KW-0964">Secreted</keyword>
<comment type="caution">
    <text evidence="14">The sequence shown here is derived from an EMBL/GenBank/DDBJ whole genome shotgun (WGS) entry which is preliminary data.</text>
</comment>
<dbReference type="PANTHER" id="PTHR46084">
    <property type="entry name" value="PROTEIN MALE DISCOVERER 2"/>
    <property type="match status" value="1"/>
</dbReference>
<dbReference type="Proteomes" id="UP000091857">
    <property type="component" value="Chromosome 17"/>
</dbReference>
<comment type="subcellular location">
    <subcellularLocation>
        <location evidence="10">Endomembrane system</location>
        <topology evidence="10">Single-pass type I membrane protein</topology>
    </subcellularLocation>
    <subcellularLocation>
        <location evidence="1">Secreted</location>
        <location evidence="1">Cell wall</location>
    </subcellularLocation>
</comment>
<keyword evidence="7 12" id="KW-1133">Transmembrane helix</keyword>
<name>A0A2C9U596_MANES</name>
<comment type="similarity">
    <text evidence="9">Belongs to the polygalacturonase-inhibiting protein family.</text>
</comment>
<keyword evidence="3" id="KW-0433">Leucine-rich repeat</keyword>
<dbReference type="SUPFAM" id="SSF56112">
    <property type="entry name" value="Protein kinase-like (PK-like)"/>
    <property type="match status" value="1"/>
</dbReference>
<keyword evidence="6" id="KW-0677">Repeat</keyword>
<keyword evidence="5" id="KW-0732">Signal</keyword>
<reference evidence="15" key="1">
    <citation type="journal article" date="2016" name="Nat. Biotechnol.">
        <title>Sequencing wild and cultivated cassava and related species reveals extensive interspecific hybridization and genetic diversity.</title>
        <authorList>
            <person name="Bredeson J.V."/>
            <person name="Lyons J.B."/>
            <person name="Prochnik S.E."/>
            <person name="Wu G.A."/>
            <person name="Ha C.M."/>
            <person name="Edsinger-Gonzales E."/>
            <person name="Grimwood J."/>
            <person name="Schmutz J."/>
            <person name="Rabbi I.Y."/>
            <person name="Egesi C."/>
            <person name="Nauluvula P."/>
            <person name="Lebot V."/>
            <person name="Ndunguru J."/>
            <person name="Mkamilo G."/>
            <person name="Bart R.S."/>
            <person name="Setter T.L."/>
            <person name="Gleadow R.M."/>
            <person name="Kulakow P."/>
            <person name="Ferguson M.E."/>
            <person name="Rounsley S."/>
            <person name="Rokhsar D.S."/>
        </authorList>
    </citation>
    <scope>NUCLEOTIDE SEQUENCE [LARGE SCALE GENOMIC DNA]</scope>
    <source>
        <strain evidence="15">cv. AM560-2</strain>
    </source>
</reference>
<evidence type="ECO:0000313" key="14">
    <source>
        <dbReference type="EMBL" id="OAY24958.1"/>
    </source>
</evidence>
<evidence type="ECO:0000256" key="2">
    <source>
        <dbReference type="ARBA" id="ARBA00022512"/>
    </source>
</evidence>
<evidence type="ECO:0000256" key="10">
    <source>
        <dbReference type="ARBA" id="ARBA00046288"/>
    </source>
</evidence>
<dbReference type="Gene3D" id="3.30.200.20">
    <property type="entry name" value="Phosphorylase Kinase, domain 1"/>
    <property type="match status" value="1"/>
</dbReference>
<dbReference type="SUPFAM" id="SSF52058">
    <property type="entry name" value="L domain-like"/>
    <property type="match status" value="1"/>
</dbReference>
<dbReference type="InterPro" id="IPR013210">
    <property type="entry name" value="LRR_N_plant-typ"/>
</dbReference>
<dbReference type="GO" id="GO:0005524">
    <property type="term" value="F:ATP binding"/>
    <property type="evidence" value="ECO:0007669"/>
    <property type="project" value="InterPro"/>
</dbReference>
<gene>
    <name evidence="14" type="ORF">MANES_17G056800v8</name>
</gene>
<dbReference type="Gramene" id="Manes.17G056800.2.v8.1">
    <property type="protein sequence ID" value="Manes.17G056800.2.v8.1.CDS"/>
    <property type="gene ID" value="Manes.17G056800.v8.1"/>
</dbReference>
<evidence type="ECO:0000259" key="13">
    <source>
        <dbReference type="PROSITE" id="PS50011"/>
    </source>
</evidence>
<evidence type="ECO:0000256" key="12">
    <source>
        <dbReference type="SAM" id="Phobius"/>
    </source>
</evidence>
<dbReference type="InterPro" id="IPR001245">
    <property type="entry name" value="Ser-Thr/Tyr_kinase_cat_dom"/>
</dbReference>
<proteinExistence type="inferred from homology"/>
<accession>A0A2C9U596</accession>
<dbReference type="InterPro" id="IPR055414">
    <property type="entry name" value="LRR_R13L4/SHOC2-like"/>
</dbReference>
<dbReference type="PROSITE" id="PS50011">
    <property type="entry name" value="PROTEIN_KINASE_DOM"/>
    <property type="match status" value="1"/>
</dbReference>
<keyword evidence="15" id="KW-1185">Reference proteome</keyword>
<evidence type="ECO:0000256" key="6">
    <source>
        <dbReference type="ARBA" id="ARBA00022737"/>
    </source>
</evidence>
<evidence type="ECO:0000256" key="5">
    <source>
        <dbReference type="ARBA" id="ARBA00022729"/>
    </source>
</evidence>
<keyword evidence="8 12" id="KW-0472">Membrane</keyword>
<feature type="domain" description="Protein kinase" evidence="13">
    <location>
        <begin position="411"/>
        <end position="676"/>
    </location>
</feature>
<sequence length="707" mass="78300">MGGRWSPNGFRFLWFFILILGLEIQGYWSLNNEGIVLLEFRARVSSDPSGAFSNWNPSDNNPCLWLGVHCVAGKVQILDLSGLSLEGILAPDLGKLSHLRSLVLCENRFFGTIPEEIGGLSKLELLDLRNNNFSGAIPVSIGRMSSLKCLLVCHDKFEGSSPLEIAGLYLFSESQFDENLACAAASGTSCINRKFGNGMWQSSLKRLNDAYSLIIPIRGAVIRYFNSLPLQLFKLGKGSLHECDNSCCEKLASSSEPPMAQNVEILVNFARRKLFEESGNLPAPPASNGSSTQQIIALPASQSSGSFPAISTAKKTQPPAPPSSKGFQSDSVFSSTNNHSPRDETLKWIYFLIIPIMFVLAIITMCLLCMCRKRGVANIGPWKTGLSGQLQKAFVTGVPKLNRAELETACEDFSNIINTLPGSIIYKGTLSSGVEIAVASSLVASSKDWSKNLEMSYRKRIDTLSRLNHKNFVNLIGYCEENLPFSRMMVFEYAPNGSLFEHLHVKEMEHIDWSGRMRIIMGVAYCLQYMHHDLNPPLAHTHLSSHAIFLTDDYAAKIAEVCFMPHAPSKSKSSGDNASKHLTRPPMNDIEANVYCFGTLLLEIISGKLQYSEEQGSLEKWAAEYLNDKRSVSYLIDPTLKSFKNNELDIICEIIQECIQPNPPQRPTMRDIAPKLRGVIGVSPDQATPRLSPLWWAELEILSVETT</sequence>
<feature type="region of interest" description="Disordered" evidence="11">
    <location>
        <begin position="306"/>
        <end position="339"/>
    </location>
</feature>
<dbReference type="Pfam" id="PF08263">
    <property type="entry name" value="LRRNT_2"/>
    <property type="match status" value="1"/>
</dbReference>
<dbReference type="OrthoDB" id="291737at2759"/>
<evidence type="ECO:0000256" key="7">
    <source>
        <dbReference type="ARBA" id="ARBA00022989"/>
    </source>
</evidence>
<dbReference type="AlphaFoldDB" id="A0A2C9U596"/>
<evidence type="ECO:0000256" key="8">
    <source>
        <dbReference type="ARBA" id="ARBA00023136"/>
    </source>
</evidence>
<evidence type="ECO:0000256" key="11">
    <source>
        <dbReference type="SAM" id="MobiDB-lite"/>
    </source>
</evidence>
<evidence type="ECO:0000313" key="15">
    <source>
        <dbReference type="Proteomes" id="UP000091857"/>
    </source>
</evidence>
<dbReference type="FunFam" id="3.80.10.10:FF:000400">
    <property type="entry name" value="Nuclear pore complex protein NUP107"/>
    <property type="match status" value="1"/>
</dbReference>
<dbReference type="Gene3D" id="3.80.10.10">
    <property type="entry name" value="Ribonuclease Inhibitor"/>
    <property type="match status" value="1"/>
</dbReference>
<dbReference type="PANTHER" id="PTHR46084:SF1">
    <property type="entry name" value="PROTEIN MALE DISCOVERER 2"/>
    <property type="match status" value="1"/>
</dbReference>
<dbReference type="FunFam" id="3.30.200.20:FF:000489">
    <property type="entry name" value="Inactive receptor-like serine/threonine-protein kinase"/>
    <property type="match status" value="1"/>
</dbReference>
<dbReference type="Pfam" id="PF23598">
    <property type="entry name" value="LRR_14"/>
    <property type="match status" value="1"/>
</dbReference>
<evidence type="ECO:0000256" key="9">
    <source>
        <dbReference type="ARBA" id="ARBA00038043"/>
    </source>
</evidence>
<dbReference type="Gene3D" id="1.10.510.10">
    <property type="entry name" value="Transferase(Phosphotransferase) domain 1"/>
    <property type="match status" value="1"/>
</dbReference>
<keyword evidence="4 12" id="KW-0812">Transmembrane</keyword>
<evidence type="ECO:0000256" key="4">
    <source>
        <dbReference type="ARBA" id="ARBA00022692"/>
    </source>
</evidence>
<feature type="transmembrane region" description="Helical" evidence="12">
    <location>
        <begin position="12"/>
        <end position="30"/>
    </location>
</feature>
<dbReference type="Gramene" id="Manes.17G056800.6.v8.1">
    <property type="protein sequence ID" value="Manes.17G056800.6.v8.1.CDS"/>
    <property type="gene ID" value="Manes.17G056800.v8.1"/>
</dbReference>
<dbReference type="GO" id="GO:0004674">
    <property type="term" value="F:protein serine/threonine kinase activity"/>
    <property type="evidence" value="ECO:0007669"/>
    <property type="project" value="UniProtKB-EC"/>
</dbReference>
<dbReference type="Pfam" id="PF07714">
    <property type="entry name" value="PK_Tyr_Ser-Thr"/>
    <property type="match status" value="1"/>
</dbReference>
<evidence type="ECO:0000256" key="3">
    <source>
        <dbReference type="ARBA" id="ARBA00022614"/>
    </source>
</evidence>
<dbReference type="GO" id="GO:0012505">
    <property type="term" value="C:endomembrane system"/>
    <property type="evidence" value="ECO:0007669"/>
    <property type="project" value="UniProtKB-SubCell"/>
</dbReference>
<dbReference type="STRING" id="3983.A0A2C9U596"/>
<dbReference type="InterPro" id="IPR032675">
    <property type="entry name" value="LRR_dom_sf"/>
</dbReference>
<protein>
    <recommendedName>
        <fullName evidence="13">Protein kinase domain-containing protein</fullName>
    </recommendedName>
</protein>